<keyword evidence="5" id="KW-0479">Metal-binding</keyword>
<proteinExistence type="inferred from homology"/>
<comment type="catalytic activity">
    <reaction evidence="15">
        <text>L-seryl-[protein] + ATP = O-phospho-L-seryl-[protein] + ADP + H(+)</text>
        <dbReference type="Rhea" id="RHEA:17989"/>
        <dbReference type="Rhea" id="RHEA-COMP:9863"/>
        <dbReference type="Rhea" id="RHEA-COMP:11604"/>
        <dbReference type="ChEBI" id="CHEBI:15378"/>
        <dbReference type="ChEBI" id="CHEBI:29999"/>
        <dbReference type="ChEBI" id="CHEBI:30616"/>
        <dbReference type="ChEBI" id="CHEBI:83421"/>
        <dbReference type="ChEBI" id="CHEBI:456216"/>
        <dbReference type="EC" id="2.7.11.1"/>
    </reaction>
</comment>
<dbReference type="GO" id="GO:0051321">
    <property type="term" value="P:meiotic cell cycle"/>
    <property type="evidence" value="ECO:0007669"/>
    <property type="project" value="TreeGrafter"/>
</dbReference>
<keyword evidence="10" id="KW-0333">Golgi apparatus</keyword>
<evidence type="ECO:0000256" key="11">
    <source>
        <dbReference type="ARBA" id="ARBA00023136"/>
    </source>
</evidence>
<evidence type="ECO:0000256" key="14">
    <source>
        <dbReference type="ARBA" id="ARBA00047899"/>
    </source>
</evidence>
<feature type="region of interest" description="Disordered" evidence="18">
    <location>
        <begin position="23"/>
        <end position="57"/>
    </location>
</feature>
<dbReference type="CDD" id="cd14050">
    <property type="entry name" value="PKc_Myt1"/>
    <property type="match status" value="1"/>
</dbReference>
<dbReference type="EMBL" id="JAAMOB010000012">
    <property type="protein sequence ID" value="KAF4106757.1"/>
    <property type="molecule type" value="Genomic_DNA"/>
</dbReference>
<evidence type="ECO:0000256" key="17">
    <source>
        <dbReference type="RuleBase" id="RU000304"/>
    </source>
</evidence>
<evidence type="ECO:0000256" key="8">
    <source>
        <dbReference type="ARBA" id="ARBA00022840"/>
    </source>
</evidence>
<evidence type="ECO:0000313" key="21">
    <source>
        <dbReference type="Proteomes" id="UP000579812"/>
    </source>
</evidence>
<evidence type="ECO:0000256" key="18">
    <source>
        <dbReference type="SAM" id="MobiDB-lite"/>
    </source>
</evidence>
<evidence type="ECO:0000256" key="1">
    <source>
        <dbReference type="ARBA" id="ARBA00004395"/>
    </source>
</evidence>
<dbReference type="InterPro" id="IPR008271">
    <property type="entry name" value="Ser/Thr_kinase_AS"/>
</dbReference>
<dbReference type="GO" id="GO:0005634">
    <property type="term" value="C:nucleus"/>
    <property type="evidence" value="ECO:0007669"/>
    <property type="project" value="TreeGrafter"/>
</dbReference>
<dbReference type="SMART" id="SM00220">
    <property type="entry name" value="S_TKc"/>
    <property type="match status" value="1"/>
</dbReference>
<dbReference type="Gene3D" id="3.30.200.20">
    <property type="entry name" value="Phosphorylase Kinase, domain 1"/>
    <property type="match status" value="1"/>
</dbReference>
<keyword evidence="6 16" id="KW-0547">Nucleotide-binding</keyword>
<organism evidence="20 21">
    <name type="scientific">Onychostoma macrolepis</name>
    <dbReference type="NCBI Taxonomy" id="369639"/>
    <lineage>
        <taxon>Eukaryota</taxon>
        <taxon>Metazoa</taxon>
        <taxon>Chordata</taxon>
        <taxon>Craniata</taxon>
        <taxon>Vertebrata</taxon>
        <taxon>Euteleostomi</taxon>
        <taxon>Actinopterygii</taxon>
        <taxon>Neopterygii</taxon>
        <taxon>Teleostei</taxon>
        <taxon>Ostariophysi</taxon>
        <taxon>Cypriniformes</taxon>
        <taxon>Cyprinidae</taxon>
        <taxon>Acrossocheilinae</taxon>
        <taxon>Onychostoma</taxon>
    </lineage>
</organism>
<evidence type="ECO:0000256" key="10">
    <source>
        <dbReference type="ARBA" id="ARBA00023034"/>
    </source>
</evidence>
<keyword evidence="8 16" id="KW-0067">ATP-binding</keyword>
<evidence type="ECO:0000313" key="20">
    <source>
        <dbReference type="EMBL" id="KAF4106757.1"/>
    </source>
</evidence>
<evidence type="ECO:0000259" key="19">
    <source>
        <dbReference type="PROSITE" id="PS50011"/>
    </source>
</evidence>
<evidence type="ECO:0000256" key="13">
    <source>
        <dbReference type="ARBA" id="ARBA00037982"/>
    </source>
</evidence>
<dbReference type="AlphaFoldDB" id="A0A7J6CHG3"/>
<keyword evidence="21" id="KW-1185">Reference proteome</keyword>
<comment type="subcellular location">
    <subcellularLocation>
        <location evidence="1">Golgi apparatus membrane</location>
        <topology evidence="1">Peripheral membrane protein</topology>
    </subcellularLocation>
</comment>
<evidence type="ECO:0000256" key="16">
    <source>
        <dbReference type="PROSITE-ProRule" id="PRU10141"/>
    </source>
</evidence>
<sequence length="463" mass="52459">MSAPHQTSVVSTPLPLPTHFSHAQQSFSIKKRRPPFSSSSSSSLSPSWPLSHSLPPRPPSKGCPPLSRVFHHCPTPWTPLSRSLIDSPPPRSVYNPSRPQTFFDQCFSNLGLIGQGSFGEVFKVVSLLDGCQYAVKRSVQRFRGEVERARSIAEAWNHEGLHSHPYILGFIAAWEEAGHLYIQTELCCTSLLLYVEETPFHTGETSAWTYLCDMLSALDHLHTHGFAHLDIKPANIFITKSGRLKLGDFGLLIKLPTDVRKQVIEGKREIKAEEVDLQEGDPRYMAPELLRGEYGIAADIFSLGVSILELACNIEVPKGGDDWQQLRMGHLPVEFTNALSEDMQYMLRLMLNPEPCKRSTAQQLLSLPFVCKRKWRRQLSLCIIECFLSLFQWCQSPGTHICWQYFNANAKCTHQRHKHIIAQQAHALPLQNPFQQQLEPDSSQLPAQHHRLTLQPREKLDHC</sequence>
<dbReference type="SUPFAM" id="SSF56112">
    <property type="entry name" value="Protein kinase-like (PK-like)"/>
    <property type="match status" value="1"/>
</dbReference>
<keyword evidence="9" id="KW-0460">Magnesium</keyword>
<comment type="catalytic activity">
    <reaction evidence="14">
        <text>L-threonyl-[protein] + ATP = O-phospho-L-threonyl-[protein] + ADP + H(+)</text>
        <dbReference type="Rhea" id="RHEA:46608"/>
        <dbReference type="Rhea" id="RHEA-COMP:11060"/>
        <dbReference type="Rhea" id="RHEA-COMP:11605"/>
        <dbReference type="ChEBI" id="CHEBI:15378"/>
        <dbReference type="ChEBI" id="CHEBI:30013"/>
        <dbReference type="ChEBI" id="CHEBI:30616"/>
        <dbReference type="ChEBI" id="CHEBI:61977"/>
        <dbReference type="ChEBI" id="CHEBI:456216"/>
        <dbReference type="EC" id="2.7.11.1"/>
    </reaction>
</comment>
<dbReference type="InterPro" id="IPR017441">
    <property type="entry name" value="Protein_kinase_ATP_BS"/>
</dbReference>
<dbReference type="EC" id="2.7.11.1" evidence="2"/>
<dbReference type="PANTHER" id="PTHR11042:SF183">
    <property type="entry name" value="MEMBRANE-ASSOCIATED TYROSINE- AND THREONINE-SPECIFIC CDC2-INHIBITORY KINASE"/>
    <property type="match status" value="1"/>
</dbReference>
<evidence type="ECO:0000256" key="15">
    <source>
        <dbReference type="ARBA" id="ARBA00048679"/>
    </source>
</evidence>
<dbReference type="GO" id="GO:0005524">
    <property type="term" value="F:ATP binding"/>
    <property type="evidence" value="ECO:0007669"/>
    <property type="project" value="UniProtKB-UniRule"/>
</dbReference>
<comment type="caution">
    <text evidence="20">The sequence shown here is derived from an EMBL/GenBank/DDBJ whole genome shotgun (WGS) entry which is preliminary data.</text>
</comment>
<dbReference type="GO" id="GO:0000139">
    <property type="term" value="C:Golgi membrane"/>
    <property type="evidence" value="ECO:0007669"/>
    <property type="project" value="UniProtKB-SubCell"/>
</dbReference>
<keyword evidence="7" id="KW-0418">Kinase</keyword>
<dbReference type="InterPro" id="IPR000719">
    <property type="entry name" value="Prot_kinase_dom"/>
</dbReference>
<reference evidence="20 21" key="1">
    <citation type="submission" date="2020-04" db="EMBL/GenBank/DDBJ databases">
        <title>Chromosome-level genome assembly of a cyprinid fish Onychostoma macrolepis by integration of Nanopore Sequencing, Bionano and Hi-C technology.</title>
        <authorList>
            <person name="Wang D."/>
        </authorList>
    </citation>
    <scope>NUCLEOTIDE SEQUENCE [LARGE SCALE GENOMIC DNA]</scope>
    <source>
        <strain evidence="20">SWU-2019</strain>
        <tissue evidence="20">Muscle</tissue>
    </source>
</reference>
<evidence type="ECO:0000256" key="3">
    <source>
        <dbReference type="ARBA" id="ARBA00022527"/>
    </source>
</evidence>
<evidence type="ECO:0000256" key="6">
    <source>
        <dbReference type="ARBA" id="ARBA00022741"/>
    </source>
</evidence>
<dbReference type="Gene3D" id="1.10.510.10">
    <property type="entry name" value="Transferase(Phosphotransferase) domain 1"/>
    <property type="match status" value="1"/>
</dbReference>
<dbReference type="GO" id="GO:0110031">
    <property type="term" value="P:negative regulation of G2/MI transition of meiotic cell cycle"/>
    <property type="evidence" value="ECO:0007669"/>
    <property type="project" value="TreeGrafter"/>
</dbReference>
<keyword evidence="11" id="KW-0472">Membrane</keyword>
<keyword evidence="12" id="KW-0131">Cell cycle</keyword>
<dbReference type="Pfam" id="PF00069">
    <property type="entry name" value="Pkinase"/>
    <property type="match status" value="1"/>
</dbReference>
<dbReference type="PROSITE" id="PS00107">
    <property type="entry name" value="PROTEIN_KINASE_ATP"/>
    <property type="match status" value="1"/>
</dbReference>
<protein>
    <recommendedName>
        <fullName evidence="2">non-specific serine/threonine protein kinase</fullName>
        <ecNumber evidence="2">2.7.11.1</ecNumber>
    </recommendedName>
</protein>
<gene>
    <name evidence="20" type="ORF">G5714_012747</name>
</gene>
<dbReference type="PROSITE" id="PS50011">
    <property type="entry name" value="PROTEIN_KINASE_DOM"/>
    <property type="match status" value="1"/>
</dbReference>
<feature type="domain" description="Protein kinase" evidence="19">
    <location>
        <begin position="107"/>
        <end position="370"/>
    </location>
</feature>
<evidence type="ECO:0000256" key="4">
    <source>
        <dbReference type="ARBA" id="ARBA00022679"/>
    </source>
</evidence>
<feature type="compositionally biased region" description="Low complexity" evidence="18">
    <location>
        <begin position="35"/>
        <end position="54"/>
    </location>
</feature>
<dbReference type="GO" id="GO:0004674">
    <property type="term" value="F:protein serine/threonine kinase activity"/>
    <property type="evidence" value="ECO:0007669"/>
    <property type="project" value="UniProtKB-KW"/>
</dbReference>
<dbReference type="Proteomes" id="UP000579812">
    <property type="component" value="Unassembled WGS sequence"/>
</dbReference>
<keyword evidence="3 17" id="KW-0723">Serine/threonine-protein kinase</keyword>
<evidence type="ECO:0000256" key="12">
    <source>
        <dbReference type="ARBA" id="ARBA00023306"/>
    </source>
</evidence>
<name>A0A7J6CHG3_9TELE</name>
<dbReference type="PROSITE" id="PS00108">
    <property type="entry name" value="PROTEIN_KINASE_ST"/>
    <property type="match status" value="1"/>
</dbReference>
<evidence type="ECO:0000256" key="5">
    <source>
        <dbReference type="ARBA" id="ARBA00022723"/>
    </source>
</evidence>
<dbReference type="InterPro" id="IPR011009">
    <property type="entry name" value="Kinase-like_dom_sf"/>
</dbReference>
<dbReference type="GO" id="GO:0046872">
    <property type="term" value="F:metal ion binding"/>
    <property type="evidence" value="ECO:0007669"/>
    <property type="project" value="UniProtKB-KW"/>
</dbReference>
<dbReference type="InterPro" id="IPR050339">
    <property type="entry name" value="CC_SR_Kinase"/>
</dbReference>
<keyword evidence="4" id="KW-0808">Transferase</keyword>
<dbReference type="PANTHER" id="PTHR11042">
    <property type="entry name" value="EUKARYOTIC TRANSLATION INITIATION FACTOR 2-ALPHA KINASE EIF2-ALPHA KINASE -RELATED"/>
    <property type="match status" value="1"/>
</dbReference>
<evidence type="ECO:0000256" key="2">
    <source>
        <dbReference type="ARBA" id="ARBA00012513"/>
    </source>
</evidence>
<evidence type="ECO:0000256" key="7">
    <source>
        <dbReference type="ARBA" id="ARBA00022777"/>
    </source>
</evidence>
<comment type="similarity">
    <text evidence="13">Belongs to the protein kinase superfamily. Ser/Thr protein kinase family. GCN2 subfamily.</text>
</comment>
<evidence type="ECO:0000256" key="9">
    <source>
        <dbReference type="ARBA" id="ARBA00022842"/>
    </source>
</evidence>
<feature type="binding site" evidence="16">
    <location>
        <position position="136"/>
    </location>
    <ligand>
        <name>ATP</name>
        <dbReference type="ChEBI" id="CHEBI:30616"/>
    </ligand>
</feature>
<dbReference type="FunFam" id="1.10.510.10:FF:000315">
    <property type="entry name" value="membrane-associated tyrosine- and threonine-specific cdc2-inhibitory kinase"/>
    <property type="match status" value="1"/>
</dbReference>
<accession>A0A7J6CHG3</accession>